<reference evidence="2 3" key="1">
    <citation type="submission" date="2019-06" db="EMBL/GenBank/DDBJ databases">
        <title>New taxonomy in bacterial strain CC-CFT640, isolated from vineyard.</title>
        <authorList>
            <person name="Lin S.-Y."/>
            <person name="Tsai C.-F."/>
            <person name="Young C.-C."/>
        </authorList>
    </citation>
    <scope>NUCLEOTIDE SEQUENCE [LARGE SCALE GENOMIC DNA]</scope>
    <source>
        <strain evidence="2 3">CC-CFT640</strain>
    </source>
</reference>
<dbReference type="Pfam" id="PF05545">
    <property type="entry name" value="FixQ"/>
    <property type="match status" value="1"/>
</dbReference>
<feature type="transmembrane region" description="Helical" evidence="1">
    <location>
        <begin position="12"/>
        <end position="31"/>
    </location>
</feature>
<protein>
    <submittedName>
        <fullName evidence="2">Cbb3-type cytochrome c oxidase subunit 3</fullName>
    </submittedName>
</protein>
<proteinExistence type="predicted"/>
<dbReference type="RefSeq" id="WP_147850404.1">
    <property type="nucleotide sequence ID" value="NZ_VDUZ01000039.1"/>
</dbReference>
<evidence type="ECO:0000313" key="3">
    <source>
        <dbReference type="Proteomes" id="UP000321638"/>
    </source>
</evidence>
<dbReference type="AlphaFoldDB" id="A0A5C8PDE8"/>
<keyword evidence="1" id="KW-0812">Transmembrane</keyword>
<keyword evidence="3" id="KW-1185">Reference proteome</keyword>
<evidence type="ECO:0000313" key="2">
    <source>
        <dbReference type="EMBL" id="TXL71822.1"/>
    </source>
</evidence>
<gene>
    <name evidence="2" type="ORF">FHP25_28565</name>
</gene>
<evidence type="ECO:0000256" key="1">
    <source>
        <dbReference type="SAM" id="Phobius"/>
    </source>
</evidence>
<dbReference type="InterPro" id="IPR008621">
    <property type="entry name" value="Cbb3-typ_cyt_oxidase_comp"/>
</dbReference>
<accession>A0A5C8PDE8</accession>
<organism evidence="2 3">
    <name type="scientific">Vineibacter terrae</name>
    <dbReference type="NCBI Taxonomy" id="2586908"/>
    <lineage>
        <taxon>Bacteria</taxon>
        <taxon>Pseudomonadati</taxon>
        <taxon>Pseudomonadota</taxon>
        <taxon>Alphaproteobacteria</taxon>
        <taxon>Hyphomicrobiales</taxon>
        <taxon>Vineibacter</taxon>
    </lineage>
</organism>
<keyword evidence="1" id="KW-0472">Membrane</keyword>
<dbReference type="Proteomes" id="UP000321638">
    <property type="component" value="Unassembled WGS sequence"/>
</dbReference>
<keyword evidence="1" id="KW-1133">Transmembrane helix</keyword>
<comment type="caution">
    <text evidence="2">The sequence shown here is derived from an EMBL/GenBank/DDBJ whole genome shotgun (WGS) entry which is preliminary data.</text>
</comment>
<dbReference type="OrthoDB" id="7173870at2"/>
<name>A0A5C8PDE8_9HYPH</name>
<dbReference type="CDD" id="cd01324">
    <property type="entry name" value="cbb3_Oxidase_CcoQ"/>
    <property type="match status" value="1"/>
</dbReference>
<sequence>MSLIDLLPQARSLWTVWFFLVFLGVVTWTLWPGRRRELEARGRIPLDDDQPQGGGRHGR</sequence>
<dbReference type="EMBL" id="VDUZ01000039">
    <property type="protein sequence ID" value="TXL71822.1"/>
    <property type="molecule type" value="Genomic_DNA"/>
</dbReference>